<protein>
    <submittedName>
        <fullName evidence="1">Uncharacterized protein</fullName>
    </submittedName>
</protein>
<dbReference type="AlphaFoldDB" id="A0A8J5K094"/>
<sequence length="93" mass="10067">VDRPPQTDHHPSSPSYTTNLQHCLSTFSSSLTLNESKSTVPRHYAFLTKVMVTPQPPPVSLSPPSLLTGTLQLNNDCTAVLPDPRTVAESPTD</sequence>
<comment type="caution">
    <text evidence="1">The sequence shown here is derived from an EMBL/GenBank/DDBJ whole genome shotgun (WGS) entry which is preliminary data.</text>
</comment>
<gene>
    <name evidence="1" type="ORF">Hamer_G005268</name>
</gene>
<evidence type="ECO:0000313" key="1">
    <source>
        <dbReference type="EMBL" id="KAG7166966.1"/>
    </source>
</evidence>
<reference evidence="1" key="1">
    <citation type="journal article" date="2021" name="Sci. Adv.">
        <title>The American lobster genome reveals insights on longevity, neural, and immune adaptations.</title>
        <authorList>
            <person name="Polinski J.M."/>
            <person name="Zimin A.V."/>
            <person name="Clark K.F."/>
            <person name="Kohn A.B."/>
            <person name="Sadowski N."/>
            <person name="Timp W."/>
            <person name="Ptitsyn A."/>
            <person name="Khanna P."/>
            <person name="Romanova D.Y."/>
            <person name="Williams P."/>
            <person name="Greenwood S.J."/>
            <person name="Moroz L.L."/>
            <person name="Walt D.R."/>
            <person name="Bodnar A.G."/>
        </authorList>
    </citation>
    <scope>NUCLEOTIDE SEQUENCE</scope>
    <source>
        <strain evidence="1">GMGI-L3</strain>
    </source>
</reference>
<name>A0A8J5K094_HOMAM</name>
<keyword evidence="2" id="KW-1185">Reference proteome</keyword>
<accession>A0A8J5K094</accession>
<dbReference type="EMBL" id="JAHLQT010021845">
    <property type="protein sequence ID" value="KAG7166966.1"/>
    <property type="molecule type" value="Genomic_DNA"/>
</dbReference>
<dbReference type="Proteomes" id="UP000747542">
    <property type="component" value="Unassembled WGS sequence"/>
</dbReference>
<proteinExistence type="predicted"/>
<evidence type="ECO:0000313" key="2">
    <source>
        <dbReference type="Proteomes" id="UP000747542"/>
    </source>
</evidence>
<feature type="non-terminal residue" evidence="1">
    <location>
        <position position="1"/>
    </location>
</feature>
<organism evidence="1 2">
    <name type="scientific">Homarus americanus</name>
    <name type="common">American lobster</name>
    <dbReference type="NCBI Taxonomy" id="6706"/>
    <lineage>
        <taxon>Eukaryota</taxon>
        <taxon>Metazoa</taxon>
        <taxon>Ecdysozoa</taxon>
        <taxon>Arthropoda</taxon>
        <taxon>Crustacea</taxon>
        <taxon>Multicrustacea</taxon>
        <taxon>Malacostraca</taxon>
        <taxon>Eumalacostraca</taxon>
        <taxon>Eucarida</taxon>
        <taxon>Decapoda</taxon>
        <taxon>Pleocyemata</taxon>
        <taxon>Astacidea</taxon>
        <taxon>Nephropoidea</taxon>
        <taxon>Nephropidae</taxon>
        <taxon>Homarus</taxon>
    </lineage>
</organism>